<keyword evidence="14" id="KW-1185">Reference proteome</keyword>
<keyword evidence="7" id="KW-0256">Endoplasmic reticulum</keyword>
<dbReference type="Pfam" id="PF00067">
    <property type="entry name" value="p450"/>
    <property type="match status" value="1"/>
</dbReference>
<dbReference type="GO" id="GO:0016705">
    <property type="term" value="F:oxidoreductase activity, acting on paired donors, with incorporation or reduction of molecular oxygen"/>
    <property type="evidence" value="ECO:0007669"/>
    <property type="project" value="InterPro"/>
</dbReference>
<dbReference type="InterPro" id="IPR050196">
    <property type="entry name" value="Cytochrome_P450_Monoox"/>
</dbReference>
<protein>
    <submittedName>
        <fullName evidence="13">Uncharacterized protein</fullName>
    </submittedName>
</protein>
<keyword evidence="6" id="KW-0479">Metal-binding</keyword>
<dbReference type="PANTHER" id="PTHR24291">
    <property type="entry name" value="CYTOCHROME P450 FAMILY 4"/>
    <property type="match status" value="1"/>
</dbReference>
<dbReference type="InterPro" id="IPR001128">
    <property type="entry name" value="Cyt_P450"/>
</dbReference>
<gene>
    <name evidence="13" type="ORF">Cfor_04166</name>
</gene>
<comment type="similarity">
    <text evidence="4">Belongs to the cytochrome P450 family.</text>
</comment>
<accession>A0A6L2PQF4</accession>
<proteinExistence type="inferred from homology"/>
<dbReference type="AlphaFoldDB" id="A0A6L2PQF4"/>
<dbReference type="Gene3D" id="1.10.630.10">
    <property type="entry name" value="Cytochrome P450"/>
    <property type="match status" value="1"/>
</dbReference>
<dbReference type="InterPro" id="IPR036396">
    <property type="entry name" value="Cyt_P450_sf"/>
</dbReference>
<evidence type="ECO:0000256" key="7">
    <source>
        <dbReference type="ARBA" id="ARBA00022824"/>
    </source>
</evidence>
<dbReference type="GO" id="GO:0004497">
    <property type="term" value="F:monooxygenase activity"/>
    <property type="evidence" value="ECO:0007669"/>
    <property type="project" value="UniProtKB-KW"/>
</dbReference>
<dbReference type="Proteomes" id="UP000502823">
    <property type="component" value="Unassembled WGS sequence"/>
</dbReference>
<evidence type="ECO:0000256" key="6">
    <source>
        <dbReference type="ARBA" id="ARBA00022723"/>
    </source>
</evidence>
<keyword evidence="11" id="KW-0503">Monooxygenase</keyword>
<keyword evidence="5" id="KW-0349">Heme</keyword>
<comment type="subcellular location">
    <subcellularLocation>
        <location evidence="3">Endoplasmic reticulum membrane</location>
        <topology evidence="3">Peripheral membrane protein</topology>
    </subcellularLocation>
    <subcellularLocation>
        <location evidence="2">Microsome membrane</location>
        <topology evidence="2">Peripheral membrane protein</topology>
    </subcellularLocation>
</comment>
<comment type="caution">
    <text evidence="13">The sequence shown here is derived from an EMBL/GenBank/DDBJ whole genome shotgun (WGS) entry which is preliminary data.</text>
</comment>
<evidence type="ECO:0000256" key="2">
    <source>
        <dbReference type="ARBA" id="ARBA00004174"/>
    </source>
</evidence>
<organism evidence="13 14">
    <name type="scientific">Coptotermes formosanus</name>
    <name type="common">Formosan subterranean termite</name>
    <dbReference type="NCBI Taxonomy" id="36987"/>
    <lineage>
        <taxon>Eukaryota</taxon>
        <taxon>Metazoa</taxon>
        <taxon>Ecdysozoa</taxon>
        <taxon>Arthropoda</taxon>
        <taxon>Hexapoda</taxon>
        <taxon>Insecta</taxon>
        <taxon>Pterygota</taxon>
        <taxon>Neoptera</taxon>
        <taxon>Polyneoptera</taxon>
        <taxon>Dictyoptera</taxon>
        <taxon>Blattodea</taxon>
        <taxon>Blattoidea</taxon>
        <taxon>Termitoidae</taxon>
        <taxon>Rhinotermitidae</taxon>
        <taxon>Coptotermes</taxon>
    </lineage>
</organism>
<evidence type="ECO:0000256" key="8">
    <source>
        <dbReference type="ARBA" id="ARBA00022848"/>
    </source>
</evidence>
<feature type="non-terminal residue" evidence="13">
    <location>
        <position position="1"/>
    </location>
</feature>
<keyword evidence="9" id="KW-0560">Oxidoreductase</keyword>
<dbReference type="GO" id="GO:0005789">
    <property type="term" value="C:endoplasmic reticulum membrane"/>
    <property type="evidence" value="ECO:0007669"/>
    <property type="project" value="UniProtKB-SubCell"/>
</dbReference>
<reference evidence="14" key="1">
    <citation type="submission" date="2020-01" db="EMBL/GenBank/DDBJ databases">
        <title>Draft genome sequence of the Termite Coptotermes fromosanus.</title>
        <authorList>
            <person name="Itakura S."/>
            <person name="Yosikawa Y."/>
            <person name="Umezawa K."/>
        </authorList>
    </citation>
    <scope>NUCLEOTIDE SEQUENCE [LARGE SCALE GENOMIC DNA]</scope>
</reference>
<dbReference type="GO" id="GO:0020037">
    <property type="term" value="F:heme binding"/>
    <property type="evidence" value="ECO:0007669"/>
    <property type="project" value="InterPro"/>
</dbReference>
<comment type="cofactor">
    <cofactor evidence="1">
        <name>heme</name>
        <dbReference type="ChEBI" id="CHEBI:30413"/>
    </cofactor>
</comment>
<dbReference type="InParanoid" id="A0A6L2PQF4"/>
<dbReference type="GO" id="GO:0005506">
    <property type="term" value="F:iron ion binding"/>
    <property type="evidence" value="ECO:0007669"/>
    <property type="project" value="InterPro"/>
</dbReference>
<keyword evidence="10" id="KW-0408">Iron</keyword>
<evidence type="ECO:0000256" key="1">
    <source>
        <dbReference type="ARBA" id="ARBA00001971"/>
    </source>
</evidence>
<evidence type="ECO:0000313" key="13">
    <source>
        <dbReference type="EMBL" id="GFG32715.1"/>
    </source>
</evidence>
<sequence length="116" mass="12955">LNTNVLESFVENFAKNSDILANKLKAVADGVIAHDIVPYFTRCSLDIICETGAHVEINAQDGKDNDTLNAITTIIETVAARITKPWLYIEWIFSATKLGNTFQVHHIKTLKDKLQN</sequence>
<dbReference type="OrthoDB" id="1470350at2759"/>
<evidence type="ECO:0000256" key="9">
    <source>
        <dbReference type="ARBA" id="ARBA00023002"/>
    </source>
</evidence>
<dbReference type="SUPFAM" id="SSF48264">
    <property type="entry name" value="Cytochrome P450"/>
    <property type="match status" value="1"/>
</dbReference>
<keyword evidence="8" id="KW-0492">Microsome</keyword>
<evidence type="ECO:0000256" key="10">
    <source>
        <dbReference type="ARBA" id="ARBA00023004"/>
    </source>
</evidence>
<evidence type="ECO:0000256" key="5">
    <source>
        <dbReference type="ARBA" id="ARBA00022617"/>
    </source>
</evidence>
<name>A0A6L2PQF4_COPFO</name>
<dbReference type="PANTHER" id="PTHR24291:SF189">
    <property type="entry name" value="CYTOCHROME P450 4C3-RELATED"/>
    <property type="match status" value="1"/>
</dbReference>
<evidence type="ECO:0000256" key="4">
    <source>
        <dbReference type="ARBA" id="ARBA00010617"/>
    </source>
</evidence>
<keyword evidence="12" id="KW-0472">Membrane</keyword>
<evidence type="ECO:0000256" key="3">
    <source>
        <dbReference type="ARBA" id="ARBA00004406"/>
    </source>
</evidence>
<dbReference type="EMBL" id="BLKM01000383">
    <property type="protein sequence ID" value="GFG32715.1"/>
    <property type="molecule type" value="Genomic_DNA"/>
</dbReference>
<evidence type="ECO:0000256" key="11">
    <source>
        <dbReference type="ARBA" id="ARBA00023033"/>
    </source>
</evidence>
<evidence type="ECO:0000313" key="14">
    <source>
        <dbReference type="Proteomes" id="UP000502823"/>
    </source>
</evidence>
<evidence type="ECO:0000256" key="12">
    <source>
        <dbReference type="ARBA" id="ARBA00023136"/>
    </source>
</evidence>